<name>A0ABT9KHM8_9ACTN</name>
<feature type="compositionally biased region" description="Polar residues" evidence="1">
    <location>
        <begin position="120"/>
        <end position="137"/>
    </location>
</feature>
<sequence>MSGELATVGSTGASALIAAMTTDGWGRVRTWFGRWLGRGQSETETHHLSRLDRDRELLLATSAEESEEQAGRLAGAWTVRLQDIADMDAQAASELLEFLVRWRAENPESSERAGRVRQQAKASGHSSIVQVGGNQTVIRPERS</sequence>
<dbReference type="Proteomes" id="UP001234880">
    <property type="component" value="Unassembled WGS sequence"/>
</dbReference>
<proteinExistence type="predicted"/>
<feature type="region of interest" description="Disordered" evidence="1">
    <location>
        <begin position="106"/>
        <end position="143"/>
    </location>
</feature>
<protein>
    <submittedName>
        <fullName evidence="2">Uncharacterized protein</fullName>
    </submittedName>
</protein>
<evidence type="ECO:0000313" key="3">
    <source>
        <dbReference type="Proteomes" id="UP001234880"/>
    </source>
</evidence>
<dbReference type="EMBL" id="JAURUE010000001">
    <property type="protein sequence ID" value="MDP9607931.1"/>
    <property type="molecule type" value="Genomic_DNA"/>
</dbReference>
<gene>
    <name evidence="2" type="ORF">JOF35_000208</name>
</gene>
<evidence type="ECO:0000313" key="2">
    <source>
        <dbReference type="EMBL" id="MDP9607931.1"/>
    </source>
</evidence>
<reference evidence="2 3" key="1">
    <citation type="submission" date="2023-07" db="EMBL/GenBank/DDBJ databases">
        <title>Sequencing the genomes of 1000 actinobacteria strains.</title>
        <authorList>
            <person name="Klenk H.-P."/>
        </authorList>
    </citation>
    <scope>NUCLEOTIDE SEQUENCE [LARGE SCALE GENOMIC DNA]</scope>
    <source>
        <strain evidence="2 3">DSM 41600</strain>
    </source>
</reference>
<evidence type="ECO:0000256" key="1">
    <source>
        <dbReference type="SAM" id="MobiDB-lite"/>
    </source>
</evidence>
<organism evidence="2 3">
    <name type="scientific">Streptomyces demainii</name>
    <dbReference type="NCBI Taxonomy" id="588122"/>
    <lineage>
        <taxon>Bacteria</taxon>
        <taxon>Bacillati</taxon>
        <taxon>Actinomycetota</taxon>
        <taxon>Actinomycetes</taxon>
        <taxon>Kitasatosporales</taxon>
        <taxon>Streptomycetaceae</taxon>
        <taxon>Streptomyces</taxon>
    </lineage>
</organism>
<accession>A0ABT9KHM8</accession>
<keyword evidence="3" id="KW-1185">Reference proteome</keyword>
<comment type="caution">
    <text evidence="2">The sequence shown here is derived from an EMBL/GenBank/DDBJ whole genome shotgun (WGS) entry which is preliminary data.</text>
</comment>